<dbReference type="InterPro" id="IPR001296">
    <property type="entry name" value="Glyco_trans_1"/>
</dbReference>
<dbReference type="Proteomes" id="UP000244193">
    <property type="component" value="Chromosome"/>
</dbReference>
<accession>A0A2S0RHX4</accession>
<evidence type="ECO:0000256" key="1">
    <source>
        <dbReference type="ARBA" id="ARBA00022676"/>
    </source>
</evidence>
<evidence type="ECO:0000313" key="6">
    <source>
        <dbReference type="Proteomes" id="UP000244193"/>
    </source>
</evidence>
<keyword evidence="1" id="KW-0328">Glycosyltransferase</keyword>
<dbReference type="KEGG" id="fmg:HYN48_14590"/>
<evidence type="ECO:0000259" key="4">
    <source>
        <dbReference type="Pfam" id="PF13439"/>
    </source>
</evidence>
<dbReference type="InterPro" id="IPR028098">
    <property type="entry name" value="Glyco_trans_4-like_N"/>
</dbReference>
<dbReference type="OrthoDB" id="798298at2"/>
<name>A0A2S0RHX4_9FLAO</name>
<evidence type="ECO:0000313" key="5">
    <source>
        <dbReference type="EMBL" id="AWA31225.1"/>
    </source>
</evidence>
<organism evidence="5 6">
    <name type="scientific">Flavobacterium magnum</name>
    <dbReference type="NCBI Taxonomy" id="2162713"/>
    <lineage>
        <taxon>Bacteria</taxon>
        <taxon>Pseudomonadati</taxon>
        <taxon>Bacteroidota</taxon>
        <taxon>Flavobacteriia</taxon>
        <taxon>Flavobacteriales</taxon>
        <taxon>Flavobacteriaceae</taxon>
        <taxon>Flavobacterium</taxon>
    </lineage>
</organism>
<proteinExistence type="predicted"/>
<feature type="domain" description="Glycosyl transferase family 1" evidence="3">
    <location>
        <begin position="187"/>
        <end position="341"/>
    </location>
</feature>
<dbReference type="EMBL" id="CP028811">
    <property type="protein sequence ID" value="AWA31225.1"/>
    <property type="molecule type" value="Genomic_DNA"/>
</dbReference>
<dbReference type="Pfam" id="PF13439">
    <property type="entry name" value="Glyco_transf_4"/>
    <property type="match status" value="1"/>
</dbReference>
<gene>
    <name evidence="5" type="ORF">HYN48_14590</name>
</gene>
<feature type="domain" description="Glycosyltransferase subfamily 4-like N-terminal" evidence="4">
    <location>
        <begin position="16"/>
        <end position="169"/>
    </location>
</feature>
<dbReference type="AlphaFoldDB" id="A0A2S0RHX4"/>
<reference evidence="5 6" key="1">
    <citation type="submission" date="2018-04" db="EMBL/GenBank/DDBJ databases">
        <title>Genome sequencing of Flavobacterium sp. HYN0048.</title>
        <authorList>
            <person name="Yi H."/>
            <person name="Baek C."/>
        </authorList>
    </citation>
    <scope>NUCLEOTIDE SEQUENCE [LARGE SCALE GENOMIC DNA]</scope>
    <source>
        <strain evidence="5 6">HYN0048</strain>
    </source>
</reference>
<dbReference type="Pfam" id="PF00534">
    <property type="entry name" value="Glycos_transf_1"/>
    <property type="match status" value="1"/>
</dbReference>
<dbReference type="PANTHER" id="PTHR12526:SF510">
    <property type="entry name" value="D-INOSITOL 3-PHOSPHATE GLYCOSYLTRANSFERASE"/>
    <property type="match status" value="1"/>
</dbReference>
<keyword evidence="2 5" id="KW-0808">Transferase</keyword>
<dbReference type="RefSeq" id="WP_108373024.1">
    <property type="nucleotide sequence ID" value="NZ_CP028811.1"/>
</dbReference>
<dbReference type="SUPFAM" id="SSF53756">
    <property type="entry name" value="UDP-Glycosyltransferase/glycogen phosphorylase"/>
    <property type="match status" value="1"/>
</dbReference>
<sequence length="361" mass="40621">MDRIKVLIVTSSLGGGGAERSAALLSILLADAGYQVHIASVLDDIQYDYKGELLNLGALKKADDSKLGRLNRLLVLRNYLRKHDFDWVIDNRTRTVTWSEWIIARWIYPARKTIWVVRNFKISDYFPANAALARRIYRKAPYIVAVSEEAAENVRKTFGYRNVVTIYNPAANDAILAMAAEAQIPGKFILSYGRLHDESKNLSLLIDSYAKSSLPERQILLYIMGDGADLEMLRQRAAAVRLSDRIVFIPKQQNPFPYVKSALFTVLSSRYEGFPRVVIESLAIGTPVVSVDCSSGPKEIIQHEKNGLLVENDNPDALAHAMDRLAEDHNLYHICKANAQKSIAHLSPENILKEWNSILKK</sequence>
<dbReference type="PANTHER" id="PTHR12526">
    <property type="entry name" value="GLYCOSYLTRANSFERASE"/>
    <property type="match status" value="1"/>
</dbReference>
<protein>
    <submittedName>
        <fullName evidence="5">Glycosyltransferase</fullName>
    </submittedName>
</protein>
<dbReference type="GO" id="GO:0016757">
    <property type="term" value="F:glycosyltransferase activity"/>
    <property type="evidence" value="ECO:0007669"/>
    <property type="project" value="UniProtKB-KW"/>
</dbReference>
<dbReference type="CDD" id="cd03811">
    <property type="entry name" value="GT4_GT28_WabH-like"/>
    <property type="match status" value="1"/>
</dbReference>
<evidence type="ECO:0000259" key="3">
    <source>
        <dbReference type="Pfam" id="PF00534"/>
    </source>
</evidence>
<dbReference type="Gene3D" id="3.40.50.2000">
    <property type="entry name" value="Glycogen Phosphorylase B"/>
    <property type="match status" value="2"/>
</dbReference>
<evidence type="ECO:0000256" key="2">
    <source>
        <dbReference type="ARBA" id="ARBA00022679"/>
    </source>
</evidence>
<keyword evidence="6" id="KW-1185">Reference proteome</keyword>